<gene>
    <name evidence="8" type="ORF">CLV60_11653</name>
</gene>
<comment type="caution">
    <text evidence="8">The sequence shown here is derived from an EMBL/GenBank/DDBJ whole genome shotgun (WGS) entry which is preliminary data.</text>
</comment>
<dbReference type="Gene3D" id="3.40.50.300">
    <property type="entry name" value="P-loop containing nucleotide triphosphate hydrolases"/>
    <property type="match status" value="1"/>
</dbReference>
<dbReference type="SUPFAM" id="SSF52540">
    <property type="entry name" value="P-loop containing nucleoside triphosphate hydrolases"/>
    <property type="match status" value="1"/>
</dbReference>
<keyword evidence="3" id="KW-1003">Cell membrane</keyword>
<dbReference type="CDD" id="cd01127">
    <property type="entry name" value="TrwB_TraG_TraD_VirD4"/>
    <property type="match status" value="1"/>
</dbReference>
<keyword evidence="9" id="KW-1185">Reference proteome</keyword>
<sequence length="593" mass="66446">MQNNQPPQWTADDILALFQSPKNPEAKVKYILWAVGIFLTPITLAGAVWGFIRAYNRKLYKLDVAPTLAPLHPFARVSMIIFAVGIWVVLLVGFFIISHVYHWIVGSNGDLFPLLAYLTTNLFITVVVMVAFNRWREKMFLLKADMNRYGSAKWATNDDLRPYEGKKGLYIGGGYTYPKQGHLLSVAGTRSGKFTNLIAPNLLGIGGYDGSWFVIDPKGECAYVTANYQRQSGKDVRVIDPWKVYSTSPDRYNPLDVMDATNTESLGDDAAMIAEMIVPEDAKTSDPFWNDRARSLITALIIHCVIEGSKGNCSRELATVWRWLRKSEEDFKELLTDMAVSDNEIVALTATEVQSVMVNSEKTFGSIMSSCHSQTDFLKSSALQDSMSESSFDINGISDGKTALYLIIPPDKMNSQSKWLRLVVATSLRAVVRTRNKRVTFILDEFPSLGKINDVSSFMAMGAGYNITLWPIFQSLSQLQAIYGSSWQVFMAGASVKHFFGINDAFTAEHVSGLAGKATYVVYDRNVVGDEKGQPNARPLVTADEIRRGSSDKIFTFIDQNPIAEFQKWPYYEMKQAKERSDRNPYYEETIGV</sequence>
<feature type="transmembrane region" description="Helical" evidence="7">
    <location>
        <begin position="80"/>
        <end position="105"/>
    </location>
</feature>
<evidence type="ECO:0000256" key="7">
    <source>
        <dbReference type="SAM" id="Phobius"/>
    </source>
</evidence>
<dbReference type="EMBL" id="PYAS01000016">
    <property type="protein sequence ID" value="PSL23498.1"/>
    <property type="molecule type" value="Genomic_DNA"/>
</dbReference>
<evidence type="ECO:0000256" key="3">
    <source>
        <dbReference type="ARBA" id="ARBA00022475"/>
    </source>
</evidence>
<dbReference type="PANTHER" id="PTHR37937:SF1">
    <property type="entry name" value="CONJUGATIVE TRANSFER: DNA TRANSPORT"/>
    <property type="match status" value="1"/>
</dbReference>
<protein>
    <submittedName>
        <fullName evidence="8">Type IV secretion system protein VirD4</fullName>
    </submittedName>
</protein>
<keyword evidence="5 7" id="KW-1133">Transmembrane helix</keyword>
<dbReference type="GO" id="GO:0005886">
    <property type="term" value="C:plasma membrane"/>
    <property type="evidence" value="ECO:0007669"/>
    <property type="project" value="UniProtKB-SubCell"/>
</dbReference>
<organism evidence="8 9">
    <name type="scientific">Dyadobacter jiangsuensis</name>
    <dbReference type="NCBI Taxonomy" id="1591085"/>
    <lineage>
        <taxon>Bacteria</taxon>
        <taxon>Pseudomonadati</taxon>
        <taxon>Bacteroidota</taxon>
        <taxon>Cytophagia</taxon>
        <taxon>Cytophagales</taxon>
        <taxon>Spirosomataceae</taxon>
        <taxon>Dyadobacter</taxon>
    </lineage>
</organism>
<reference evidence="8 9" key="1">
    <citation type="submission" date="2018-03" db="EMBL/GenBank/DDBJ databases">
        <title>Genomic Encyclopedia of Archaeal and Bacterial Type Strains, Phase II (KMG-II): from individual species to whole genera.</title>
        <authorList>
            <person name="Goeker M."/>
        </authorList>
    </citation>
    <scope>NUCLEOTIDE SEQUENCE [LARGE SCALE GENOMIC DNA]</scope>
    <source>
        <strain evidence="8 9">DSM 29057</strain>
    </source>
</reference>
<evidence type="ECO:0000256" key="2">
    <source>
        <dbReference type="ARBA" id="ARBA00008806"/>
    </source>
</evidence>
<keyword evidence="4 7" id="KW-0812">Transmembrane</keyword>
<evidence type="ECO:0000313" key="9">
    <source>
        <dbReference type="Proteomes" id="UP000241964"/>
    </source>
</evidence>
<dbReference type="InterPro" id="IPR003688">
    <property type="entry name" value="TraG/VirD4"/>
</dbReference>
<evidence type="ECO:0000256" key="5">
    <source>
        <dbReference type="ARBA" id="ARBA00022989"/>
    </source>
</evidence>
<evidence type="ECO:0000256" key="4">
    <source>
        <dbReference type="ARBA" id="ARBA00022692"/>
    </source>
</evidence>
<evidence type="ECO:0000256" key="1">
    <source>
        <dbReference type="ARBA" id="ARBA00004651"/>
    </source>
</evidence>
<dbReference type="InterPro" id="IPR051539">
    <property type="entry name" value="T4SS-coupling_protein"/>
</dbReference>
<name>A0A2P8FP45_9BACT</name>
<evidence type="ECO:0000256" key="6">
    <source>
        <dbReference type="ARBA" id="ARBA00023136"/>
    </source>
</evidence>
<dbReference type="OrthoDB" id="9759295at2"/>
<proteinExistence type="inferred from homology"/>
<dbReference type="Pfam" id="PF02534">
    <property type="entry name" value="T4SS-DNA_transf"/>
    <property type="match status" value="1"/>
</dbReference>
<comment type="subcellular location">
    <subcellularLocation>
        <location evidence="1">Cell membrane</location>
        <topology evidence="1">Multi-pass membrane protein</topology>
    </subcellularLocation>
</comment>
<comment type="similarity">
    <text evidence="2">Belongs to the VirD4/TraG family.</text>
</comment>
<feature type="transmembrane region" description="Helical" evidence="7">
    <location>
        <begin position="111"/>
        <end position="132"/>
    </location>
</feature>
<dbReference type="Proteomes" id="UP000241964">
    <property type="component" value="Unassembled WGS sequence"/>
</dbReference>
<evidence type="ECO:0000313" key="8">
    <source>
        <dbReference type="EMBL" id="PSL23498.1"/>
    </source>
</evidence>
<dbReference type="InterPro" id="IPR027417">
    <property type="entry name" value="P-loop_NTPase"/>
</dbReference>
<dbReference type="AlphaFoldDB" id="A0A2P8FP45"/>
<feature type="transmembrane region" description="Helical" evidence="7">
    <location>
        <begin position="30"/>
        <end position="52"/>
    </location>
</feature>
<keyword evidence="6 7" id="KW-0472">Membrane</keyword>
<dbReference type="PANTHER" id="PTHR37937">
    <property type="entry name" value="CONJUGATIVE TRANSFER: DNA TRANSPORT"/>
    <property type="match status" value="1"/>
</dbReference>
<accession>A0A2P8FP45</accession>
<dbReference type="RefSeq" id="WP_106598624.1">
    <property type="nucleotide sequence ID" value="NZ_PYAS01000016.1"/>
</dbReference>